<gene>
    <name evidence="2" type="ORF">PDE001_LOCUS964</name>
</gene>
<proteinExistence type="predicted"/>
<reference evidence="2" key="1">
    <citation type="submission" date="2022-12" db="EMBL/GenBank/DDBJ databases">
        <authorList>
            <person name="Webb A."/>
        </authorList>
    </citation>
    <scope>NUCLEOTIDE SEQUENCE</scope>
    <source>
        <strain evidence="2">Pd1</strain>
    </source>
</reference>
<dbReference type="PANTHER" id="PTHR42648:SF28">
    <property type="entry name" value="TRANSPOSON-ENCODED PROTEIN WITH RIBONUCLEASE H-LIKE AND RETROVIRUS ZINC FINGER-LIKE DOMAINS"/>
    <property type="match status" value="1"/>
</dbReference>
<evidence type="ECO:0000313" key="2">
    <source>
        <dbReference type="EMBL" id="CAI5713440.1"/>
    </source>
</evidence>
<evidence type="ECO:0000259" key="1">
    <source>
        <dbReference type="Pfam" id="PF13976"/>
    </source>
</evidence>
<dbReference type="InterPro" id="IPR039537">
    <property type="entry name" value="Retrotran_Ty1/copia-like"/>
</dbReference>
<protein>
    <recommendedName>
        <fullName evidence="1">GAG-pre-integrase domain-containing protein</fullName>
    </recommendedName>
</protein>
<comment type="caution">
    <text evidence="2">The sequence shown here is derived from an EMBL/GenBank/DDBJ whole genome shotgun (WGS) entry which is preliminary data.</text>
</comment>
<organism evidence="2 3">
    <name type="scientific">Peronospora destructor</name>
    <dbReference type="NCBI Taxonomy" id="86335"/>
    <lineage>
        <taxon>Eukaryota</taxon>
        <taxon>Sar</taxon>
        <taxon>Stramenopiles</taxon>
        <taxon>Oomycota</taxon>
        <taxon>Peronosporomycetes</taxon>
        <taxon>Peronosporales</taxon>
        <taxon>Peronosporaceae</taxon>
        <taxon>Peronospora</taxon>
    </lineage>
</organism>
<dbReference type="AlphaFoldDB" id="A0AAV0T2M4"/>
<dbReference type="PANTHER" id="PTHR42648">
    <property type="entry name" value="TRANSPOSASE, PUTATIVE-RELATED"/>
    <property type="match status" value="1"/>
</dbReference>
<sequence length="151" mass="16770">MKVKITQSECVIKRNGDTRGKKGSLLYLSVEIEEECHVAEVDTELWHRRLGHASYGTGNAMVKDGRLTGMKMMASAACDVCATAKQVRKTFKMNDEDSEMRESARSDTEMCSDVLGPITPASKSGFKTIVTFIMTKSRYVTIYPLCKKSDA</sequence>
<feature type="domain" description="GAG-pre-integrase" evidence="1">
    <location>
        <begin position="40"/>
        <end position="86"/>
    </location>
</feature>
<name>A0AAV0T2M4_9STRA</name>
<dbReference type="Pfam" id="PF13976">
    <property type="entry name" value="gag_pre-integrs"/>
    <property type="match status" value="1"/>
</dbReference>
<dbReference type="EMBL" id="CANTFM010000153">
    <property type="protein sequence ID" value="CAI5713440.1"/>
    <property type="molecule type" value="Genomic_DNA"/>
</dbReference>
<dbReference type="InterPro" id="IPR025724">
    <property type="entry name" value="GAG-pre-integrase_dom"/>
</dbReference>
<evidence type="ECO:0000313" key="3">
    <source>
        <dbReference type="Proteomes" id="UP001162029"/>
    </source>
</evidence>
<keyword evidence="3" id="KW-1185">Reference proteome</keyword>
<dbReference type="Proteomes" id="UP001162029">
    <property type="component" value="Unassembled WGS sequence"/>
</dbReference>
<accession>A0AAV0T2M4</accession>